<evidence type="ECO:0000313" key="3">
    <source>
        <dbReference type="Proteomes" id="UP000293342"/>
    </source>
</evidence>
<keyword evidence="3" id="KW-1185">Reference proteome</keyword>
<dbReference type="RefSeq" id="WP_131516448.1">
    <property type="nucleotide sequence ID" value="NZ_SJKD01000006.1"/>
</dbReference>
<comment type="caution">
    <text evidence="2">The sequence shown here is derived from an EMBL/GenBank/DDBJ whole genome shotgun (WGS) entry which is preliminary data.</text>
</comment>
<evidence type="ECO:0000256" key="1">
    <source>
        <dbReference type="SAM" id="SignalP"/>
    </source>
</evidence>
<dbReference type="EMBL" id="SJKD01000006">
    <property type="protein sequence ID" value="TCC46712.1"/>
    <property type="molecule type" value="Genomic_DNA"/>
</dbReference>
<keyword evidence="1" id="KW-0732">Signal</keyword>
<dbReference type="Gene3D" id="2.130.10.10">
    <property type="entry name" value="YVTN repeat-like/Quinoprotein amine dehydrogenase"/>
    <property type="match status" value="1"/>
</dbReference>
<reference evidence="2 3" key="1">
    <citation type="submission" date="2019-02" db="EMBL/GenBank/DDBJ databases">
        <title>Kribbella capetownensis sp. nov. and Kribbella speibonae sp. nov., isolated from soil.</title>
        <authorList>
            <person name="Curtis S.M."/>
            <person name="Norton I."/>
            <person name="Everest G.J."/>
            <person name="Meyers P.R."/>
        </authorList>
    </citation>
    <scope>NUCLEOTIDE SEQUENCE [LARGE SCALE GENOMIC DNA]</scope>
    <source>
        <strain evidence="2 3">YM53</strain>
    </source>
</reference>
<evidence type="ECO:0008006" key="4">
    <source>
        <dbReference type="Google" id="ProtNLM"/>
    </source>
</evidence>
<dbReference type="InterPro" id="IPR015943">
    <property type="entry name" value="WD40/YVTN_repeat-like_dom_sf"/>
</dbReference>
<sequence>MTSRRLALGIAALLLTSLGSAVPADASFTAPGWSWNRPHCDTVYGDGSVTITESDGKVLAPTTGKLRPVTYAKVAALQEPNTLITIGQHLIQRSSDAGCSWQLLDKTPGDLSTYDVQPGPGDTAYIYSVNDQPIHRVKGGTVTTVQGPVSGDGLAALSSEPGRLRVVAGDGQFYDSYDDGVTWVRTGVLPARNLFAYDAVIDPRNPDHVVVGVMSDGVYVTFDGGRTWTRSRPVERVNAFSLAMSPADPSKVWVEGYDRDRATRFIWESADGGLKFREVLDQSRATLINGNRMWDSPADPDLLYFSYGTSFGGFGADLYRFRPSTGELSEQHNRNDGIPSVAFNPSDPNILYLGLAEER</sequence>
<dbReference type="AlphaFoldDB" id="A0A4V2M796"/>
<organism evidence="2 3">
    <name type="scientific">Kribbella capetownensis</name>
    <dbReference type="NCBI Taxonomy" id="1572659"/>
    <lineage>
        <taxon>Bacteria</taxon>
        <taxon>Bacillati</taxon>
        <taxon>Actinomycetota</taxon>
        <taxon>Actinomycetes</taxon>
        <taxon>Propionibacteriales</taxon>
        <taxon>Kribbellaceae</taxon>
        <taxon>Kribbella</taxon>
    </lineage>
</organism>
<gene>
    <name evidence="2" type="ORF">E0H75_27065</name>
</gene>
<accession>A0A4V2M796</accession>
<name>A0A4V2M796_9ACTN</name>
<feature type="chain" id="PRO_5020257362" description="Sortilin N-terminal domain-containing protein" evidence="1">
    <location>
        <begin position="27"/>
        <end position="359"/>
    </location>
</feature>
<feature type="signal peptide" evidence="1">
    <location>
        <begin position="1"/>
        <end position="26"/>
    </location>
</feature>
<evidence type="ECO:0000313" key="2">
    <source>
        <dbReference type="EMBL" id="TCC46712.1"/>
    </source>
</evidence>
<protein>
    <recommendedName>
        <fullName evidence="4">Sortilin N-terminal domain-containing protein</fullName>
    </recommendedName>
</protein>
<dbReference type="SUPFAM" id="SSF110296">
    <property type="entry name" value="Oligoxyloglucan reducing end-specific cellobiohydrolase"/>
    <property type="match status" value="2"/>
</dbReference>
<dbReference type="OrthoDB" id="9764804at2"/>
<proteinExistence type="predicted"/>
<dbReference type="Proteomes" id="UP000293342">
    <property type="component" value="Unassembled WGS sequence"/>
</dbReference>